<proteinExistence type="predicted"/>
<protein>
    <submittedName>
        <fullName evidence="2">Uncharacterized protein</fullName>
    </submittedName>
</protein>
<evidence type="ECO:0000313" key="2">
    <source>
        <dbReference type="EMBL" id="SDM15305.1"/>
    </source>
</evidence>
<keyword evidence="3" id="KW-1185">Reference proteome</keyword>
<name>A0A1G9QYI1_9ACTN</name>
<accession>A0A1G9QYI1</accession>
<dbReference type="EMBL" id="FNHI01000004">
    <property type="protein sequence ID" value="SDM15305.1"/>
    <property type="molecule type" value="Genomic_DNA"/>
</dbReference>
<evidence type="ECO:0000256" key="1">
    <source>
        <dbReference type="SAM" id="MobiDB-lite"/>
    </source>
</evidence>
<feature type="region of interest" description="Disordered" evidence="1">
    <location>
        <begin position="1"/>
        <end position="38"/>
    </location>
</feature>
<evidence type="ECO:0000313" key="3">
    <source>
        <dbReference type="Proteomes" id="UP000199063"/>
    </source>
</evidence>
<sequence length="38" mass="3603">MSRSPGAHAVRAPAGGERPVPGHALGGAASPGTGYTFG</sequence>
<dbReference type="STRING" id="1196353.SAMN05444921_104323"/>
<dbReference type="AlphaFoldDB" id="A0A1G9QYI1"/>
<dbReference type="Proteomes" id="UP000199063">
    <property type="component" value="Unassembled WGS sequence"/>
</dbReference>
<gene>
    <name evidence="2" type="ORF">SAMN05444921_104323</name>
</gene>
<organism evidence="2 3">
    <name type="scientific">Streptomyces wuyuanensis</name>
    <dbReference type="NCBI Taxonomy" id="1196353"/>
    <lineage>
        <taxon>Bacteria</taxon>
        <taxon>Bacillati</taxon>
        <taxon>Actinomycetota</taxon>
        <taxon>Actinomycetes</taxon>
        <taxon>Kitasatosporales</taxon>
        <taxon>Streptomycetaceae</taxon>
        <taxon>Streptomyces</taxon>
    </lineage>
</organism>
<reference evidence="3" key="1">
    <citation type="submission" date="2016-10" db="EMBL/GenBank/DDBJ databases">
        <authorList>
            <person name="Varghese N."/>
            <person name="Submissions S."/>
        </authorList>
    </citation>
    <scope>NUCLEOTIDE SEQUENCE [LARGE SCALE GENOMIC DNA]</scope>
    <source>
        <strain evidence="3">CGMCC 4.7042</strain>
    </source>
</reference>